<feature type="transmembrane region" description="Helical" evidence="2">
    <location>
        <begin position="207"/>
        <end position="225"/>
    </location>
</feature>
<organism evidence="3 4">
    <name type="scientific">Symbiodinium pilosum</name>
    <name type="common">Dinoflagellate</name>
    <dbReference type="NCBI Taxonomy" id="2952"/>
    <lineage>
        <taxon>Eukaryota</taxon>
        <taxon>Sar</taxon>
        <taxon>Alveolata</taxon>
        <taxon>Dinophyceae</taxon>
        <taxon>Suessiales</taxon>
        <taxon>Symbiodiniaceae</taxon>
        <taxon>Symbiodinium</taxon>
    </lineage>
</organism>
<dbReference type="PANTHER" id="PTHR11206">
    <property type="entry name" value="MULTIDRUG RESISTANCE PROTEIN"/>
    <property type="match status" value="1"/>
</dbReference>
<reference evidence="3" key="1">
    <citation type="submission" date="2021-02" db="EMBL/GenBank/DDBJ databases">
        <authorList>
            <person name="Dougan E. K."/>
            <person name="Rhodes N."/>
            <person name="Thang M."/>
            <person name="Chan C."/>
        </authorList>
    </citation>
    <scope>NUCLEOTIDE SEQUENCE</scope>
</reference>
<name>A0A812NWW4_SYMPI</name>
<dbReference type="InterPro" id="IPR002528">
    <property type="entry name" value="MATE_fam"/>
</dbReference>
<protein>
    <submittedName>
        <fullName evidence="3">Slc47a1 protein</fullName>
    </submittedName>
</protein>
<gene>
    <name evidence="3" type="primary">slc47a1</name>
    <name evidence="3" type="ORF">SPIL2461_LOCUS7668</name>
</gene>
<proteinExistence type="inferred from homology"/>
<comment type="caution">
    <text evidence="3">The sequence shown here is derived from an EMBL/GenBank/DDBJ whole genome shotgun (WGS) entry which is preliminary data.</text>
</comment>
<keyword evidence="4" id="KW-1185">Reference proteome</keyword>
<feature type="non-terminal residue" evidence="3">
    <location>
        <position position="323"/>
    </location>
</feature>
<keyword evidence="2" id="KW-0812">Transmembrane</keyword>
<accession>A0A812NWW4</accession>
<dbReference type="Pfam" id="PF01554">
    <property type="entry name" value="MatE"/>
    <property type="match status" value="2"/>
</dbReference>
<evidence type="ECO:0000256" key="2">
    <source>
        <dbReference type="SAM" id="Phobius"/>
    </source>
</evidence>
<dbReference type="AlphaFoldDB" id="A0A812NWW4"/>
<dbReference type="NCBIfam" id="TIGR00797">
    <property type="entry name" value="matE"/>
    <property type="match status" value="1"/>
</dbReference>
<feature type="transmembrane region" description="Helical" evidence="2">
    <location>
        <begin position="114"/>
        <end position="132"/>
    </location>
</feature>
<dbReference type="Proteomes" id="UP000649617">
    <property type="component" value="Unassembled WGS sequence"/>
</dbReference>
<comment type="similarity">
    <text evidence="1">Belongs to the multi antimicrobial extrusion (MATE) (TC 2.A.66.1) family.</text>
</comment>
<feature type="transmembrane region" description="Helical" evidence="2">
    <location>
        <begin position="174"/>
        <end position="195"/>
    </location>
</feature>
<feature type="transmembrane region" description="Helical" evidence="2">
    <location>
        <begin position="287"/>
        <end position="314"/>
    </location>
</feature>
<dbReference type="OrthoDB" id="436321at2759"/>
<sequence>MTQQKAMEPLLEAQSAPRELLAEVFPLWFPLMCSDVTMLLNEFVNTVCLGQVGNNAELAAVGLGNLIQNCCALTIGMGLTSALDTFVSQANGAGQYSLCTQYLQRSRVISTVQLLWMIPLLWFTDSILVAIGQHEEVARHAASYNRAAVFGLLGNFQYQVIVSYLQNMEMPMPVWVSGATSLLHVVWSVTFVVVLRWGNMGAGVANAVTWTLQWLIGSVFLVLNASDLHATWRQLLGVQQEAFRQWKNYMAVAIPATVQVCSELWFWEVCALVVGYLGPTALAAHVAAMNLVTVLAMPTMSLGIAAATVVGNAIGAELPKKAK</sequence>
<dbReference type="EMBL" id="CAJNIZ010012164">
    <property type="protein sequence ID" value="CAE7330486.1"/>
    <property type="molecule type" value="Genomic_DNA"/>
</dbReference>
<evidence type="ECO:0000313" key="3">
    <source>
        <dbReference type="EMBL" id="CAE7330486.1"/>
    </source>
</evidence>
<dbReference type="GO" id="GO:0016020">
    <property type="term" value="C:membrane"/>
    <property type="evidence" value="ECO:0007669"/>
    <property type="project" value="InterPro"/>
</dbReference>
<evidence type="ECO:0000256" key="1">
    <source>
        <dbReference type="ARBA" id="ARBA00010199"/>
    </source>
</evidence>
<evidence type="ECO:0000313" key="4">
    <source>
        <dbReference type="Proteomes" id="UP000649617"/>
    </source>
</evidence>
<dbReference type="GO" id="GO:0015297">
    <property type="term" value="F:antiporter activity"/>
    <property type="evidence" value="ECO:0007669"/>
    <property type="project" value="InterPro"/>
</dbReference>
<dbReference type="GO" id="GO:0042910">
    <property type="term" value="F:xenobiotic transmembrane transporter activity"/>
    <property type="evidence" value="ECO:0007669"/>
    <property type="project" value="InterPro"/>
</dbReference>
<keyword evidence="2" id="KW-1133">Transmembrane helix</keyword>
<keyword evidence="2" id="KW-0472">Membrane</keyword>